<evidence type="ECO:0000313" key="2">
    <source>
        <dbReference type="EMBL" id="EMD38764.1"/>
    </source>
</evidence>
<protein>
    <submittedName>
        <fullName evidence="2">Uncharacterized protein</fullName>
    </submittedName>
</protein>
<accession>M2PQD8</accession>
<dbReference type="HOGENOM" id="CLU_2084581_0_0_1"/>
<feature type="transmembrane region" description="Helical" evidence="1">
    <location>
        <begin position="35"/>
        <end position="57"/>
    </location>
</feature>
<proteinExistence type="predicted"/>
<organism evidence="2 3">
    <name type="scientific">Ceriporiopsis subvermispora (strain B)</name>
    <name type="common">White-rot fungus</name>
    <name type="synonym">Gelatoporia subvermispora</name>
    <dbReference type="NCBI Taxonomy" id="914234"/>
    <lineage>
        <taxon>Eukaryota</taxon>
        <taxon>Fungi</taxon>
        <taxon>Dikarya</taxon>
        <taxon>Basidiomycota</taxon>
        <taxon>Agaricomycotina</taxon>
        <taxon>Agaricomycetes</taxon>
        <taxon>Polyporales</taxon>
        <taxon>Gelatoporiaceae</taxon>
        <taxon>Gelatoporia</taxon>
    </lineage>
</organism>
<dbReference type="OrthoDB" id="2804213at2759"/>
<gene>
    <name evidence="2" type="ORF">CERSUDRAFT_92801</name>
</gene>
<dbReference type="Proteomes" id="UP000016930">
    <property type="component" value="Unassembled WGS sequence"/>
</dbReference>
<sequence length="117" mass="12943">MSTPITSKLLRDGTTYFTLLLILSIVNIVGVDTNVFSSAAALFKIPISSIVISHFLLDLRQLASFPEDKTTTRGSQYVTLQFASFVDNMGESLEHNSDYSRGEFMEVDKNDDITGNV</sequence>
<dbReference type="AlphaFoldDB" id="M2PQD8"/>
<keyword evidence="3" id="KW-1185">Reference proteome</keyword>
<feature type="transmembrane region" description="Helical" evidence="1">
    <location>
        <begin position="9"/>
        <end position="29"/>
    </location>
</feature>
<evidence type="ECO:0000256" key="1">
    <source>
        <dbReference type="SAM" id="Phobius"/>
    </source>
</evidence>
<name>M2PQD8_CERS8</name>
<dbReference type="EMBL" id="KB445794">
    <property type="protein sequence ID" value="EMD38764.1"/>
    <property type="molecule type" value="Genomic_DNA"/>
</dbReference>
<evidence type="ECO:0000313" key="3">
    <source>
        <dbReference type="Proteomes" id="UP000016930"/>
    </source>
</evidence>
<reference evidence="2 3" key="1">
    <citation type="journal article" date="2012" name="Proc. Natl. Acad. Sci. U.S.A.">
        <title>Comparative genomics of Ceriporiopsis subvermispora and Phanerochaete chrysosporium provide insight into selective ligninolysis.</title>
        <authorList>
            <person name="Fernandez-Fueyo E."/>
            <person name="Ruiz-Duenas F.J."/>
            <person name="Ferreira P."/>
            <person name="Floudas D."/>
            <person name="Hibbett D.S."/>
            <person name="Canessa P."/>
            <person name="Larrondo L.F."/>
            <person name="James T.Y."/>
            <person name="Seelenfreund D."/>
            <person name="Lobos S."/>
            <person name="Polanco R."/>
            <person name="Tello M."/>
            <person name="Honda Y."/>
            <person name="Watanabe T."/>
            <person name="Watanabe T."/>
            <person name="Ryu J.S."/>
            <person name="Kubicek C.P."/>
            <person name="Schmoll M."/>
            <person name="Gaskell J."/>
            <person name="Hammel K.E."/>
            <person name="St John F.J."/>
            <person name="Vanden Wymelenberg A."/>
            <person name="Sabat G."/>
            <person name="Splinter BonDurant S."/>
            <person name="Syed K."/>
            <person name="Yadav J.S."/>
            <person name="Doddapaneni H."/>
            <person name="Subramanian V."/>
            <person name="Lavin J.L."/>
            <person name="Oguiza J.A."/>
            <person name="Perez G."/>
            <person name="Pisabarro A.G."/>
            <person name="Ramirez L."/>
            <person name="Santoyo F."/>
            <person name="Master E."/>
            <person name="Coutinho P.M."/>
            <person name="Henrissat B."/>
            <person name="Lombard V."/>
            <person name="Magnuson J.K."/>
            <person name="Kuees U."/>
            <person name="Hori C."/>
            <person name="Igarashi K."/>
            <person name="Samejima M."/>
            <person name="Held B.W."/>
            <person name="Barry K.W."/>
            <person name="LaButti K.M."/>
            <person name="Lapidus A."/>
            <person name="Lindquist E.A."/>
            <person name="Lucas S.M."/>
            <person name="Riley R."/>
            <person name="Salamov A.A."/>
            <person name="Hoffmeister D."/>
            <person name="Schwenk D."/>
            <person name="Hadar Y."/>
            <person name="Yarden O."/>
            <person name="de Vries R.P."/>
            <person name="Wiebenga A."/>
            <person name="Stenlid J."/>
            <person name="Eastwood D."/>
            <person name="Grigoriev I.V."/>
            <person name="Berka R.M."/>
            <person name="Blanchette R.A."/>
            <person name="Kersten P."/>
            <person name="Martinez A.T."/>
            <person name="Vicuna R."/>
            <person name="Cullen D."/>
        </authorList>
    </citation>
    <scope>NUCLEOTIDE SEQUENCE [LARGE SCALE GENOMIC DNA]</scope>
    <source>
        <strain evidence="2 3">B</strain>
    </source>
</reference>
<keyword evidence="1" id="KW-1133">Transmembrane helix</keyword>
<keyword evidence="1" id="KW-0812">Transmembrane</keyword>
<keyword evidence="1" id="KW-0472">Membrane</keyword>